<dbReference type="InterPro" id="IPR004843">
    <property type="entry name" value="Calcineurin-like_PHP"/>
</dbReference>
<keyword evidence="4" id="KW-1185">Reference proteome</keyword>
<evidence type="ECO:0000313" key="3">
    <source>
        <dbReference type="EMBL" id="SIR71356.1"/>
    </source>
</evidence>
<evidence type="ECO:0000256" key="1">
    <source>
        <dbReference type="SAM" id="MobiDB-lite"/>
    </source>
</evidence>
<dbReference type="Gene3D" id="2.40.50.140">
    <property type="entry name" value="Nucleic acid-binding proteins"/>
    <property type="match status" value="1"/>
</dbReference>
<evidence type="ECO:0000259" key="2">
    <source>
        <dbReference type="Pfam" id="PF00149"/>
    </source>
</evidence>
<feature type="domain" description="Calcineurin-like phosphoesterase" evidence="2">
    <location>
        <begin position="105"/>
        <end position="292"/>
    </location>
</feature>
<gene>
    <name evidence="3" type="ORF">SAMN05421752_1025</name>
</gene>
<dbReference type="STRING" id="308853.SAMN05421752_1025"/>
<sequence>METLYEDLEEDSQHEIDVRVRDCSLAEKENRAFELSLEDSNGTRFPFVVWEKSEEGRSFDWEIGCWYRLSGVSVNSWPSGKVLHGTSSLKIEKLGTSQSRKSSDILFLTDSHLGKTTHSYGGLSWSVNPEEGLRAAIEYAIHKNVDAVVHGGDLFHNPGSGIEEEDTAVCRRVLTELAEHGIPFYFIYGNHERQAGRRIMERFTDDGLAVHLGSRYEVIGDAVAFYGVDHQSDWTDFVLDLERAPENLATVLCLHQSIAPFTASGSPDCSLNRLLDSSNIPLDLVITGHTHSRSEHHHGESRGLSGGATTRVGETKDDLLPSIELISVQGKKVSSKREFL</sequence>
<dbReference type="AlphaFoldDB" id="A0A1N7D667"/>
<reference evidence="4" key="1">
    <citation type="submission" date="2017-01" db="EMBL/GenBank/DDBJ databases">
        <authorList>
            <person name="Varghese N."/>
            <person name="Submissions S."/>
        </authorList>
    </citation>
    <scope>NUCLEOTIDE SEQUENCE [LARGE SCALE GENOMIC DNA]</scope>
    <source>
        <strain evidence="4">type strain: HArc-</strain>
    </source>
</reference>
<organism evidence="3 4">
    <name type="scientific">Natronorubrum thiooxidans</name>
    <dbReference type="NCBI Taxonomy" id="308853"/>
    <lineage>
        <taxon>Archaea</taxon>
        <taxon>Methanobacteriati</taxon>
        <taxon>Methanobacteriota</taxon>
        <taxon>Stenosarchaea group</taxon>
        <taxon>Halobacteria</taxon>
        <taxon>Halobacteriales</taxon>
        <taxon>Natrialbaceae</taxon>
        <taxon>Natronorubrum</taxon>
    </lineage>
</organism>
<dbReference type="Gene3D" id="3.60.21.10">
    <property type="match status" value="1"/>
</dbReference>
<dbReference type="PANTHER" id="PTHR30337">
    <property type="entry name" value="COMPONENT OF ATP-DEPENDENT DSDNA EXONUCLEASE"/>
    <property type="match status" value="1"/>
</dbReference>
<dbReference type="Pfam" id="PF00149">
    <property type="entry name" value="Metallophos"/>
    <property type="match status" value="1"/>
</dbReference>
<dbReference type="EMBL" id="FTNR01000002">
    <property type="protein sequence ID" value="SIR71356.1"/>
    <property type="molecule type" value="Genomic_DNA"/>
</dbReference>
<dbReference type="InterPro" id="IPR029052">
    <property type="entry name" value="Metallo-depent_PP-like"/>
</dbReference>
<dbReference type="InterPro" id="IPR050535">
    <property type="entry name" value="DNA_Repair-Maintenance_Comp"/>
</dbReference>
<dbReference type="PANTHER" id="PTHR30337:SF0">
    <property type="entry name" value="NUCLEASE SBCCD SUBUNIT D"/>
    <property type="match status" value="1"/>
</dbReference>
<dbReference type="RefSeq" id="WP_159440151.1">
    <property type="nucleotide sequence ID" value="NZ_FTNR01000002.1"/>
</dbReference>
<evidence type="ECO:0000313" key="4">
    <source>
        <dbReference type="Proteomes" id="UP000185936"/>
    </source>
</evidence>
<dbReference type="GO" id="GO:0016787">
    <property type="term" value="F:hydrolase activity"/>
    <property type="evidence" value="ECO:0007669"/>
    <property type="project" value="InterPro"/>
</dbReference>
<dbReference type="SUPFAM" id="SSF56300">
    <property type="entry name" value="Metallo-dependent phosphatases"/>
    <property type="match status" value="1"/>
</dbReference>
<dbReference type="Proteomes" id="UP000185936">
    <property type="component" value="Unassembled WGS sequence"/>
</dbReference>
<name>A0A1N7D667_9EURY</name>
<dbReference type="InterPro" id="IPR012340">
    <property type="entry name" value="NA-bd_OB-fold"/>
</dbReference>
<accession>A0A1N7D667</accession>
<dbReference type="OrthoDB" id="11638at2157"/>
<protein>
    <submittedName>
        <fullName evidence="3">Calcineurin-like phosphoesterase</fullName>
    </submittedName>
</protein>
<feature type="region of interest" description="Disordered" evidence="1">
    <location>
        <begin position="291"/>
        <end position="311"/>
    </location>
</feature>
<proteinExistence type="predicted"/>